<reference evidence="5 6" key="1">
    <citation type="submission" date="2018-12" db="EMBL/GenBank/DDBJ databases">
        <title>Marinifilum JC070 sp. nov., a marine bacterium isolated from Yongle Blue Hole in the South China Sea.</title>
        <authorList>
            <person name="Fu T."/>
        </authorList>
    </citation>
    <scope>NUCLEOTIDE SEQUENCE [LARGE SCALE GENOMIC DNA]</scope>
    <source>
        <strain evidence="5 6">JC070</strain>
    </source>
</reference>
<evidence type="ECO:0000256" key="2">
    <source>
        <dbReference type="ARBA" id="ARBA00023125"/>
    </source>
</evidence>
<sequence>MDDNFSSYHNESVSQRVKKLITHFNYTIHSFEKHIGVSPNMLGVAIRKNTDIKSETLRKILYQFSNVNPIWLLTGDGAMLLDSMQHLTGNQELNNKDFIDIKLIDRQKHFDNLLIEEEVDQLITIQVRKIDELNYDNTFAINVKDDYMEPTLLNGEKIIIEALPIKDIKYLTGIVVLYFNNEFVIKRIQKNLNGILTLSCDSMKGTTFEVRHQDIKRIFKVKYSYFRPIE</sequence>
<name>A0ABX1X0M3_9BACT</name>
<dbReference type="EMBL" id="RZNH01000047">
    <property type="protein sequence ID" value="NOU61947.1"/>
    <property type="molecule type" value="Genomic_DNA"/>
</dbReference>
<dbReference type="Gene3D" id="1.10.260.40">
    <property type="entry name" value="lambda repressor-like DNA-binding domains"/>
    <property type="match status" value="1"/>
</dbReference>
<dbReference type="RefSeq" id="WP_171597207.1">
    <property type="nucleotide sequence ID" value="NZ_RZNH01000047.1"/>
</dbReference>
<keyword evidence="3" id="KW-0804">Transcription</keyword>
<gene>
    <name evidence="5" type="ORF">ELS83_19290</name>
</gene>
<keyword evidence="2" id="KW-0238">DNA-binding</keyword>
<dbReference type="InterPro" id="IPR036286">
    <property type="entry name" value="LexA/Signal_pep-like_sf"/>
</dbReference>
<dbReference type="PANTHER" id="PTHR40661:SF3">
    <property type="entry name" value="FELS-1 PROPHAGE TRANSCRIPTIONAL REGULATOR"/>
    <property type="match status" value="1"/>
</dbReference>
<feature type="domain" description="Peptidase S24/S26A/S26B/S26C" evidence="4">
    <location>
        <begin position="128"/>
        <end position="199"/>
    </location>
</feature>
<keyword evidence="1" id="KW-0805">Transcription regulation</keyword>
<dbReference type="InterPro" id="IPR039418">
    <property type="entry name" value="LexA-like"/>
</dbReference>
<dbReference type="Gene3D" id="2.10.109.10">
    <property type="entry name" value="Umud Fragment, subunit A"/>
    <property type="match status" value="1"/>
</dbReference>
<evidence type="ECO:0000313" key="5">
    <source>
        <dbReference type="EMBL" id="NOU61947.1"/>
    </source>
</evidence>
<proteinExistence type="predicted"/>
<comment type="caution">
    <text evidence="5">The sequence shown here is derived from an EMBL/GenBank/DDBJ whole genome shotgun (WGS) entry which is preliminary data.</text>
</comment>
<organism evidence="5 6">
    <name type="scientific">Marinifilum caeruleilacunae</name>
    <dbReference type="NCBI Taxonomy" id="2499076"/>
    <lineage>
        <taxon>Bacteria</taxon>
        <taxon>Pseudomonadati</taxon>
        <taxon>Bacteroidota</taxon>
        <taxon>Bacteroidia</taxon>
        <taxon>Marinilabiliales</taxon>
        <taxon>Marinifilaceae</taxon>
    </lineage>
</organism>
<dbReference type="PANTHER" id="PTHR40661">
    <property type="match status" value="1"/>
</dbReference>
<evidence type="ECO:0000313" key="6">
    <source>
        <dbReference type="Proteomes" id="UP000732105"/>
    </source>
</evidence>
<accession>A0ABX1X0M3</accession>
<dbReference type="SUPFAM" id="SSF51306">
    <property type="entry name" value="LexA/Signal peptidase"/>
    <property type="match status" value="1"/>
</dbReference>
<dbReference type="CDD" id="cd06529">
    <property type="entry name" value="S24_LexA-like"/>
    <property type="match status" value="1"/>
</dbReference>
<dbReference type="InterPro" id="IPR015927">
    <property type="entry name" value="Peptidase_S24_S26A/B/C"/>
</dbReference>
<evidence type="ECO:0000256" key="3">
    <source>
        <dbReference type="ARBA" id="ARBA00023163"/>
    </source>
</evidence>
<evidence type="ECO:0000259" key="4">
    <source>
        <dbReference type="Pfam" id="PF00717"/>
    </source>
</evidence>
<evidence type="ECO:0000256" key="1">
    <source>
        <dbReference type="ARBA" id="ARBA00023015"/>
    </source>
</evidence>
<dbReference type="InterPro" id="IPR010982">
    <property type="entry name" value="Lambda_DNA-bd_dom_sf"/>
</dbReference>
<dbReference type="Proteomes" id="UP000732105">
    <property type="component" value="Unassembled WGS sequence"/>
</dbReference>
<keyword evidence="6" id="KW-1185">Reference proteome</keyword>
<protein>
    <recommendedName>
        <fullName evidence="4">Peptidase S24/S26A/S26B/S26C domain-containing protein</fullName>
    </recommendedName>
</protein>
<dbReference type="Pfam" id="PF00717">
    <property type="entry name" value="Peptidase_S24"/>
    <property type="match status" value="1"/>
</dbReference>